<reference evidence="3 4" key="1">
    <citation type="journal article" date="2016" name="Nat. Commun.">
        <title>Thousands of microbial genomes shed light on interconnected biogeochemical processes in an aquifer system.</title>
        <authorList>
            <person name="Anantharaman K."/>
            <person name="Brown C.T."/>
            <person name="Hug L.A."/>
            <person name="Sharon I."/>
            <person name="Castelle C.J."/>
            <person name="Probst A.J."/>
            <person name="Thomas B.C."/>
            <person name="Singh A."/>
            <person name="Wilkins M.J."/>
            <person name="Karaoz U."/>
            <person name="Brodie E.L."/>
            <person name="Williams K.H."/>
            <person name="Hubbard S.S."/>
            <person name="Banfield J.F."/>
        </authorList>
    </citation>
    <scope>NUCLEOTIDE SEQUENCE [LARGE SCALE GENOMIC DNA]</scope>
</reference>
<evidence type="ECO:0000313" key="3">
    <source>
        <dbReference type="EMBL" id="OGK05114.1"/>
    </source>
</evidence>
<dbReference type="SMART" id="SM00060">
    <property type="entry name" value="FN3"/>
    <property type="match status" value="1"/>
</dbReference>
<evidence type="ECO:0000313" key="4">
    <source>
        <dbReference type="Proteomes" id="UP000179243"/>
    </source>
</evidence>
<dbReference type="InterPro" id="IPR003961">
    <property type="entry name" value="FN3_dom"/>
</dbReference>
<dbReference type="NCBIfam" id="NF033679">
    <property type="entry name" value="DNRLRE_dom"/>
    <property type="match status" value="1"/>
</dbReference>
<dbReference type="CDD" id="cd00063">
    <property type="entry name" value="FN3"/>
    <property type="match status" value="1"/>
</dbReference>
<dbReference type="Gene3D" id="2.60.40.10">
    <property type="entry name" value="Immunoglobulins"/>
    <property type="match status" value="1"/>
</dbReference>
<dbReference type="SUPFAM" id="SSF49265">
    <property type="entry name" value="Fibronectin type III"/>
    <property type="match status" value="1"/>
</dbReference>
<dbReference type="PROSITE" id="PS50853">
    <property type="entry name" value="FN3"/>
    <property type="match status" value="1"/>
</dbReference>
<name>A0A1F7FEK7_UNCRA</name>
<comment type="caution">
    <text evidence="3">The sequence shown here is derived from an EMBL/GenBank/DDBJ whole genome shotgun (WGS) entry which is preliminary data.</text>
</comment>
<feature type="compositionally biased region" description="Low complexity" evidence="1">
    <location>
        <begin position="650"/>
        <end position="660"/>
    </location>
</feature>
<gene>
    <name evidence="3" type="ORF">A2519_13380</name>
</gene>
<feature type="region of interest" description="Disordered" evidence="1">
    <location>
        <begin position="643"/>
        <end position="662"/>
    </location>
</feature>
<dbReference type="AlphaFoldDB" id="A0A1F7FEK7"/>
<organism evidence="3 4">
    <name type="scientific">Candidatus Raymondbacteria bacterium RIFOXYD12_FULL_49_13</name>
    <dbReference type="NCBI Taxonomy" id="1817890"/>
    <lineage>
        <taxon>Bacteria</taxon>
        <taxon>Raymondiibacteriota</taxon>
    </lineage>
</organism>
<dbReference type="Proteomes" id="UP000179243">
    <property type="component" value="Unassembled WGS sequence"/>
</dbReference>
<proteinExistence type="predicted"/>
<dbReference type="InterPro" id="IPR013783">
    <property type="entry name" value="Ig-like_fold"/>
</dbReference>
<dbReference type="Pfam" id="PF00041">
    <property type="entry name" value="fn3"/>
    <property type="match status" value="1"/>
</dbReference>
<dbReference type="EMBL" id="MFYX01000061">
    <property type="protein sequence ID" value="OGK05114.1"/>
    <property type="molecule type" value="Genomic_DNA"/>
</dbReference>
<evidence type="ECO:0000259" key="2">
    <source>
        <dbReference type="PROSITE" id="PS50853"/>
    </source>
</evidence>
<accession>A0A1F7FEK7</accession>
<dbReference type="InterPro" id="IPR036116">
    <property type="entry name" value="FN3_sf"/>
</dbReference>
<feature type="domain" description="Fibronectin type-III" evidence="2">
    <location>
        <begin position="597"/>
        <end position="703"/>
    </location>
</feature>
<evidence type="ECO:0000256" key="1">
    <source>
        <dbReference type="SAM" id="MobiDB-lite"/>
    </source>
</evidence>
<dbReference type="NCBIfam" id="TIGR04183">
    <property type="entry name" value="Por_Secre_tail"/>
    <property type="match status" value="1"/>
</dbReference>
<dbReference type="InterPro" id="IPR026444">
    <property type="entry name" value="Secre_tail"/>
</dbReference>
<protein>
    <recommendedName>
        <fullName evidence="2">Fibronectin type-III domain-containing protein</fullName>
    </recommendedName>
</protein>
<sequence>MAFVILAGFSILYAKFQSPWLVSPHRVNMYDFEALKSDPVFAGLSNDALLKKLHDTFFDGRRQDYGDMNHTYYFHGGDANPFEPITATGAENDGVWDAIKFLNVYGVGYCGWASAMMEGLCEGFGYEARRWAITGHSIAEVYYNSSWHYFDYNLGGWGADASGSVYSVDWIGNNASTYMALPNAQTSKNTVNYFFDQDPGIGTRIAGSLSSMYTYHDCFQQGHDMSFTLRQGESITRLWEIENQANVITGTSWTLWQANGKTAWGEGIMAYQPCLASPSTDYKDGVYEESGITQNENGLQAASGGYAIFAVRCPYLISRFLLSESHTGTASAAISTDLGNTWTNITAGEISQAKGKYDFLVKFTLGSGASLNMLKFETIFMYNPGTFPKLAAGANAIRLYKYDQTQELTYYGTPDFGATLEFNAPANGEFTAISANARYRRTVPASTGDVFDIKVGNSAGSLTQALTSEGDVLGFFNKINHGAQNMNLVKYALPAASNKACVQVNRLSGWGQKANTTVRCYYTVDNGGPAEQPDLKITYDYYTATSETLKTATISAADFGANAYASFTIDATGLTKNRWVKMEVASDLPPDSVVPDAITNLAVTAAGVHTVSLTWTATGDDGSTGTATSYDVRYSTSAITEGNWSSATQAGGEPAPGAPGSTETFTVQNLTGGAAYYFSVKVLDETNNASLISNVVSASTTTSVVDTIRTGVDTDLDPNNKTQNNGSCSYANIKPMNDIDEMEYLLKFNLSSIPSSVTIASASVSIYCFSPQSGAETDVFKILVDWQAGTSCDVDGEANFNNRLPSVVWGSSHGPLAGTDYAATSAGTQTLAAAGYFTWDITSFVQSWVNNPVQNFGMIFSGKEGLTWRNPQVQTFEGANKPYLAVEYSSASVDRNVLPGADLLSLSARPNPFNPSTEIMVQGCGANQNIIVEILSIDGKRVAMLSPNSGRSFSDTRSYFWDAGRSASGVYLVKIIAKDKSICKRIVLMK</sequence>